<accession>A0A160V9P9</accession>
<evidence type="ECO:0000256" key="6">
    <source>
        <dbReference type="ARBA" id="ARBA00022989"/>
    </source>
</evidence>
<evidence type="ECO:0000256" key="1">
    <source>
        <dbReference type="ARBA" id="ARBA00004141"/>
    </source>
</evidence>
<organism evidence="10">
    <name type="scientific">hydrothermal vent metagenome</name>
    <dbReference type="NCBI Taxonomy" id="652676"/>
    <lineage>
        <taxon>unclassified sequences</taxon>
        <taxon>metagenomes</taxon>
        <taxon>ecological metagenomes</taxon>
    </lineage>
</organism>
<keyword evidence="4" id="KW-1003">Cell membrane</keyword>
<keyword evidence="7 8" id="KW-0472">Membrane</keyword>
<dbReference type="Pfam" id="PF00528">
    <property type="entry name" value="BPD_transp_1"/>
    <property type="match status" value="1"/>
</dbReference>
<dbReference type="EMBL" id="FAXA01000278">
    <property type="protein sequence ID" value="CUV02618.1"/>
    <property type="molecule type" value="Genomic_DNA"/>
</dbReference>
<dbReference type="CDD" id="cd06261">
    <property type="entry name" value="TM_PBP2"/>
    <property type="match status" value="1"/>
</dbReference>
<dbReference type="PANTHER" id="PTHR47737">
    <property type="entry name" value="GLYCINE BETAINE/PROLINE BETAINE TRANSPORT SYSTEM PERMEASE PROTEIN PROW"/>
    <property type="match status" value="1"/>
</dbReference>
<dbReference type="GO" id="GO:0005275">
    <property type="term" value="F:amine transmembrane transporter activity"/>
    <property type="evidence" value="ECO:0007669"/>
    <property type="project" value="TreeGrafter"/>
</dbReference>
<dbReference type="AlphaFoldDB" id="A0A160V9P9"/>
<evidence type="ECO:0000256" key="3">
    <source>
        <dbReference type="ARBA" id="ARBA00022448"/>
    </source>
</evidence>
<keyword evidence="6 8" id="KW-1133">Transmembrane helix</keyword>
<dbReference type="PANTHER" id="PTHR47737:SF1">
    <property type="entry name" value="GLYCINE BETAINE_PROLINE BETAINE TRANSPORT SYSTEM PERMEASE PROTEIN PROW"/>
    <property type="match status" value="1"/>
</dbReference>
<proteinExistence type="predicted"/>
<reference evidence="10" key="1">
    <citation type="submission" date="2015-10" db="EMBL/GenBank/DDBJ databases">
        <authorList>
            <person name="Gilbert D.G."/>
        </authorList>
    </citation>
    <scope>NUCLEOTIDE SEQUENCE</scope>
</reference>
<dbReference type="InterPro" id="IPR000515">
    <property type="entry name" value="MetI-like"/>
</dbReference>
<feature type="transmembrane region" description="Helical" evidence="8">
    <location>
        <begin position="174"/>
        <end position="201"/>
    </location>
</feature>
<dbReference type="GO" id="GO:0015871">
    <property type="term" value="P:choline transport"/>
    <property type="evidence" value="ECO:0007669"/>
    <property type="project" value="TreeGrafter"/>
</dbReference>
<evidence type="ECO:0000313" key="10">
    <source>
        <dbReference type="EMBL" id="CUV02618.1"/>
    </source>
</evidence>
<dbReference type="GO" id="GO:0043190">
    <property type="term" value="C:ATP-binding cassette (ABC) transporter complex"/>
    <property type="evidence" value="ECO:0007669"/>
    <property type="project" value="TreeGrafter"/>
</dbReference>
<evidence type="ECO:0000256" key="4">
    <source>
        <dbReference type="ARBA" id="ARBA00022475"/>
    </source>
</evidence>
<keyword evidence="5 8" id="KW-0812">Transmembrane</keyword>
<dbReference type="GO" id="GO:0031460">
    <property type="term" value="P:glycine betaine transport"/>
    <property type="evidence" value="ECO:0007669"/>
    <property type="project" value="TreeGrafter"/>
</dbReference>
<feature type="transmembrane region" description="Helical" evidence="8">
    <location>
        <begin position="130"/>
        <end position="153"/>
    </location>
</feature>
<dbReference type="InterPro" id="IPR035906">
    <property type="entry name" value="MetI-like_sf"/>
</dbReference>
<evidence type="ECO:0000256" key="8">
    <source>
        <dbReference type="SAM" id="Phobius"/>
    </source>
</evidence>
<feature type="transmembrane region" description="Helical" evidence="8">
    <location>
        <begin position="254"/>
        <end position="274"/>
    </location>
</feature>
<dbReference type="SUPFAM" id="SSF161098">
    <property type="entry name" value="MetI-like"/>
    <property type="match status" value="1"/>
</dbReference>
<dbReference type="FunFam" id="1.10.3720.10:FF:000001">
    <property type="entry name" value="Glycine betaine ABC transporter, permease"/>
    <property type="match status" value="1"/>
</dbReference>
<evidence type="ECO:0000256" key="7">
    <source>
        <dbReference type="ARBA" id="ARBA00023136"/>
    </source>
</evidence>
<sequence>MKFIQKFRSPIILVSAICGALIASAIIHSIKGDDDLGYPTNIGPEIARAIDNFIDWLVVNGEWFFDGISDNLKVVLGKLREFLVWIPWPVMVALIFLLGWRLGSLRIGIISVLGMILIGLVNLWEPAMVTIAIMTVSVSVAVIFGIPTGILMARSNLIETLLRPVLDAMQTMPSFVYLVPGIMFFGLGNVAAVLATVLYSIPPCIRLTNLGIRQVNPSVVEAGESFGSTRLQLLSKVQLPMAIPTIMAGINQTIMMALAMSTIAAMVGAGGLGIEVLRSMGQLQEGNAFIAGSAIVVMAIIIDRITQSVVISRSE</sequence>
<comment type="subcellular location">
    <subcellularLocation>
        <location evidence="2">Cell membrane</location>
    </subcellularLocation>
    <subcellularLocation>
        <location evidence="1">Membrane</location>
        <topology evidence="1">Multi-pass membrane protein</topology>
    </subcellularLocation>
</comment>
<gene>
    <name evidence="10" type="ORF">MGWOODY_Clf1304</name>
</gene>
<evidence type="ECO:0000259" key="9">
    <source>
        <dbReference type="PROSITE" id="PS50928"/>
    </source>
</evidence>
<feature type="domain" description="ABC transmembrane type-1" evidence="9">
    <location>
        <begin position="127"/>
        <end position="306"/>
    </location>
</feature>
<dbReference type="GO" id="GO:0015226">
    <property type="term" value="F:carnitine transmembrane transporter activity"/>
    <property type="evidence" value="ECO:0007669"/>
    <property type="project" value="TreeGrafter"/>
</dbReference>
<evidence type="ECO:0000256" key="2">
    <source>
        <dbReference type="ARBA" id="ARBA00004236"/>
    </source>
</evidence>
<feature type="transmembrane region" description="Helical" evidence="8">
    <location>
        <begin position="286"/>
        <end position="305"/>
    </location>
</feature>
<name>A0A160V9P9_9ZZZZ</name>
<protein>
    <submittedName>
        <fullName evidence="10">L-proline glycine betaine ABC transport system permease protein ProW (TC 3.A.1.12.1)</fullName>
    </submittedName>
</protein>
<dbReference type="Gene3D" id="1.10.3720.10">
    <property type="entry name" value="MetI-like"/>
    <property type="match status" value="1"/>
</dbReference>
<keyword evidence="3" id="KW-0813">Transport</keyword>
<feature type="transmembrane region" description="Helical" evidence="8">
    <location>
        <begin position="107"/>
        <end position="124"/>
    </location>
</feature>
<feature type="transmembrane region" description="Helical" evidence="8">
    <location>
        <begin position="82"/>
        <end position="100"/>
    </location>
</feature>
<dbReference type="PROSITE" id="PS50928">
    <property type="entry name" value="ABC_TM1"/>
    <property type="match status" value="1"/>
</dbReference>
<evidence type="ECO:0000256" key="5">
    <source>
        <dbReference type="ARBA" id="ARBA00022692"/>
    </source>
</evidence>
<feature type="transmembrane region" description="Helical" evidence="8">
    <location>
        <begin position="12"/>
        <end position="30"/>
    </location>
</feature>